<dbReference type="KEGG" id="clec:106665805"/>
<evidence type="ECO:0000256" key="3">
    <source>
        <dbReference type="ARBA" id="ARBA00022753"/>
    </source>
</evidence>
<evidence type="ECO:0000313" key="7">
    <source>
        <dbReference type="EnsemblMetazoa" id="XP_014248020.1"/>
    </source>
</evidence>
<feature type="compositionally biased region" description="Polar residues" evidence="5">
    <location>
        <begin position="355"/>
        <end position="368"/>
    </location>
</feature>
<evidence type="ECO:0000256" key="1">
    <source>
        <dbReference type="ARBA" id="ARBA00004603"/>
    </source>
</evidence>
<dbReference type="InterPro" id="IPR052428">
    <property type="entry name" value="Autophagy_HostDef_Reg"/>
</dbReference>
<feature type="compositionally biased region" description="Basic and acidic residues" evidence="5">
    <location>
        <begin position="221"/>
        <end position="230"/>
    </location>
</feature>
<organism evidence="7 8">
    <name type="scientific">Cimex lectularius</name>
    <name type="common">Bed bug</name>
    <name type="synonym">Acanthia lectularia</name>
    <dbReference type="NCBI Taxonomy" id="79782"/>
    <lineage>
        <taxon>Eukaryota</taxon>
        <taxon>Metazoa</taxon>
        <taxon>Ecdysozoa</taxon>
        <taxon>Arthropoda</taxon>
        <taxon>Hexapoda</taxon>
        <taxon>Insecta</taxon>
        <taxon>Pterygota</taxon>
        <taxon>Neoptera</taxon>
        <taxon>Paraneoptera</taxon>
        <taxon>Hemiptera</taxon>
        <taxon>Heteroptera</taxon>
        <taxon>Panheteroptera</taxon>
        <taxon>Cimicomorpha</taxon>
        <taxon>Cimicidae</taxon>
        <taxon>Cimex</taxon>
    </lineage>
</organism>
<dbReference type="EnsemblMetazoa" id="XM_014392535.2">
    <property type="protein sequence ID" value="XP_014248021.1"/>
    <property type="gene ID" value="LOC106665805"/>
</dbReference>
<protein>
    <recommendedName>
        <fullName evidence="6">RUN domain-containing protein</fullName>
    </recommendedName>
</protein>
<feature type="region of interest" description="Disordered" evidence="5">
    <location>
        <begin position="262"/>
        <end position="299"/>
    </location>
</feature>
<dbReference type="PROSITE" id="PS50826">
    <property type="entry name" value="RUN"/>
    <property type="match status" value="1"/>
</dbReference>
<dbReference type="SMART" id="SM01175">
    <property type="entry name" value="DUF4206"/>
    <property type="match status" value="1"/>
</dbReference>
<reference evidence="7" key="1">
    <citation type="submission" date="2022-01" db="UniProtKB">
        <authorList>
            <consortium name="EnsemblMetazoa"/>
        </authorList>
    </citation>
    <scope>IDENTIFICATION</scope>
</reference>
<dbReference type="GO" id="GO:0005770">
    <property type="term" value="C:late endosome"/>
    <property type="evidence" value="ECO:0007669"/>
    <property type="project" value="UniProtKB-SubCell"/>
</dbReference>
<dbReference type="Pfam" id="PF13901">
    <property type="entry name" value="RH_dom"/>
    <property type="match status" value="1"/>
</dbReference>
<dbReference type="PANTHER" id="PTHR45971:SF1">
    <property type="entry name" value="RUBICON, ISOFORM A"/>
    <property type="match status" value="1"/>
</dbReference>
<feature type="compositionally biased region" description="Polar residues" evidence="5">
    <location>
        <begin position="208"/>
        <end position="218"/>
    </location>
</feature>
<dbReference type="CDD" id="cd17686">
    <property type="entry name" value="RUN_RUBCN"/>
    <property type="match status" value="1"/>
</dbReference>
<dbReference type="EnsemblMetazoa" id="XM_014392533.2">
    <property type="protein sequence ID" value="XP_014248019.1"/>
    <property type="gene ID" value="LOC106665805"/>
</dbReference>
<dbReference type="GO" id="GO:1901981">
    <property type="term" value="F:phosphatidylinositol phosphate binding"/>
    <property type="evidence" value="ECO:0007669"/>
    <property type="project" value="TreeGrafter"/>
</dbReference>
<sequence length="868" mass="98789">MDESHQQLLQTLKSVVEGLLNCQVANVWDIYGGLSRLHSILERILKHEFRIFKQNGEEDCWLFIQGLNWLQPSLATSPTPVSPNSPPPHPHTDKAMIWLHNSLETHSLSEKLAWLVSDEQHLASCYNSRAFLRQPRYIEASLVCLRAIEQNQLPLLAEIHPCLYLSERSLRAQEKFHRRCSSFPESIQRTMWSPKPLLDLKKAANTEMTDLSKKTSIPTKEIAEESRITEEQPEQSQPDKKEGVLYKIKPWRSLPDMFYEDVNINDNQPKGSFESSSRKSKTEPSSPVRHSEEKINPSMEKIVYSSLKNEKPFANKVKKNEKLQRNNSVSTSESCQDLNVKTSFIEDGGGRSILPMTTGSSFPKPEQGQSLTSFLSSKVFTQSHAELDRENAHFSICEAIIAAIEQVKCNKWEKMMYDGVEESDEEFKERKQRIRVRRRIKPDEKIGPISCSDTTTDQSFSPRSSDSLGGSNDSISTGVDDLEMDQVSSLNLHEMNKSGLSLSMASLYSEADLGGKIQKSTTGTCMSSPLSTSCTTLKSSTTLRSTSPETNQTNTAESVGLSLLSKFEDKQLPKASEIQWLISNGEVLSKKSSTLDTFVIDDDQMKNATALRGTENWAPPRPQIIFTTQPPPKRKEQMEKQNYLCAGCGMKVAPEYSHKFRYCNYLARYFCTGCHKNKQMLIPGRILSKWDFNKYPVSDFSYNLLEKMMDDPLFNVSDRNPDLYKRVKNLEKLRTLRLQLPLLKEFLFQCRYYTQESKDEFENLSGHLLRDCDTYSIVNFIQIKTGELLQKLNLIVIQSTNHVAKCQLCQGRGFMCEICPFKDVIYPWQLGKVSRCSKCGSCHHIICLRKAVSCPKCTRLAHRGLTVS</sequence>
<name>A0A8I6TG51_CIMLE</name>
<dbReference type="Proteomes" id="UP000494040">
    <property type="component" value="Unassembled WGS sequence"/>
</dbReference>
<dbReference type="OMA" id="NRLHNVM"/>
<dbReference type="InterPro" id="IPR025258">
    <property type="entry name" value="RH_dom"/>
</dbReference>
<dbReference type="GO" id="GO:0006914">
    <property type="term" value="P:autophagy"/>
    <property type="evidence" value="ECO:0007669"/>
    <property type="project" value="UniProtKB-KW"/>
</dbReference>
<feature type="region of interest" description="Disordered" evidence="5">
    <location>
        <begin position="445"/>
        <end position="479"/>
    </location>
</feature>
<evidence type="ECO:0000259" key="6">
    <source>
        <dbReference type="PROSITE" id="PS50826"/>
    </source>
</evidence>
<proteinExistence type="predicted"/>
<dbReference type="InterPro" id="IPR037213">
    <property type="entry name" value="Run_dom_sf"/>
</dbReference>
<dbReference type="EnsemblMetazoa" id="XM_014392534.2">
    <property type="protein sequence ID" value="XP_014248020.1"/>
    <property type="gene ID" value="LOC106665805"/>
</dbReference>
<dbReference type="Gene3D" id="1.20.58.900">
    <property type="match status" value="1"/>
</dbReference>
<keyword evidence="3" id="KW-0967">Endosome</keyword>
<dbReference type="CTD" id="31803"/>
<keyword evidence="4" id="KW-0072">Autophagy</keyword>
<dbReference type="RefSeq" id="XP_014248021.1">
    <property type="nucleotide sequence ID" value="XM_014392535.2"/>
</dbReference>
<dbReference type="PANTHER" id="PTHR45971">
    <property type="entry name" value="PHOX (PX) DOMAIN-CONTAINING PROTEIN"/>
    <property type="match status" value="1"/>
</dbReference>
<evidence type="ECO:0000313" key="8">
    <source>
        <dbReference type="Proteomes" id="UP000494040"/>
    </source>
</evidence>
<dbReference type="RefSeq" id="XP_014248019.1">
    <property type="nucleotide sequence ID" value="XM_014392533.2"/>
</dbReference>
<evidence type="ECO:0000256" key="2">
    <source>
        <dbReference type="ARBA" id="ARBA00022553"/>
    </source>
</evidence>
<dbReference type="InterPro" id="IPR048569">
    <property type="entry name" value="RUBC_PIKBD"/>
</dbReference>
<feature type="compositionally biased region" description="Polar residues" evidence="5">
    <location>
        <begin position="451"/>
        <end position="477"/>
    </location>
</feature>
<evidence type="ECO:0000256" key="5">
    <source>
        <dbReference type="SAM" id="MobiDB-lite"/>
    </source>
</evidence>
<evidence type="ECO:0000256" key="4">
    <source>
        <dbReference type="ARBA" id="ARBA00023006"/>
    </source>
</evidence>
<accession>A0A8I6TG51</accession>
<dbReference type="RefSeq" id="XP_014248020.1">
    <property type="nucleotide sequence ID" value="XM_014392534.2"/>
</dbReference>
<dbReference type="GeneID" id="106665805"/>
<dbReference type="Pfam" id="PF21054">
    <property type="entry name" value="RUBC_PIKBD"/>
    <property type="match status" value="1"/>
</dbReference>
<feature type="region of interest" description="Disordered" evidence="5">
    <location>
        <begin position="208"/>
        <end position="244"/>
    </location>
</feature>
<feature type="region of interest" description="Disordered" evidence="5">
    <location>
        <begin position="349"/>
        <end position="368"/>
    </location>
</feature>
<keyword evidence="8" id="KW-1185">Reference proteome</keyword>
<dbReference type="SUPFAM" id="SSF140741">
    <property type="entry name" value="RUN domain-like"/>
    <property type="match status" value="1"/>
</dbReference>
<keyword evidence="2" id="KW-0597">Phosphoprotein</keyword>
<dbReference type="AlphaFoldDB" id="A0A8I6TG51"/>
<comment type="subcellular location">
    <subcellularLocation>
        <location evidence="1">Late endosome</location>
    </subcellularLocation>
</comment>
<feature type="domain" description="RUN" evidence="6">
    <location>
        <begin position="28"/>
        <end position="158"/>
    </location>
</feature>
<dbReference type="InterPro" id="IPR004012">
    <property type="entry name" value="Run_dom"/>
</dbReference>
<dbReference type="OrthoDB" id="10067503at2759"/>